<evidence type="ECO:0000313" key="8">
    <source>
        <dbReference type="EMBL" id="KAE8673180.1"/>
    </source>
</evidence>
<keyword evidence="6" id="KW-1133">Transmembrane helix</keyword>
<proteinExistence type="predicted"/>
<dbReference type="InterPro" id="IPR050142">
    <property type="entry name" value="MADS-box/MEF2_TF"/>
</dbReference>
<keyword evidence="4" id="KW-0804">Transcription</keyword>
<dbReference type="InterPro" id="IPR036879">
    <property type="entry name" value="TF_MADSbox_sf"/>
</dbReference>
<evidence type="ECO:0000256" key="2">
    <source>
        <dbReference type="ARBA" id="ARBA00023015"/>
    </source>
</evidence>
<dbReference type="Proteomes" id="UP000436088">
    <property type="component" value="Unassembled WGS sequence"/>
</dbReference>
<gene>
    <name evidence="8" type="ORF">F3Y22_tig00111810pilonHSYRG00299</name>
</gene>
<dbReference type="SMART" id="SM00432">
    <property type="entry name" value="MADS"/>
    <property type="match status" value="1"/>
</dbReference>
<evidence type="ECO:0000256" key="4">
    <source>
        <dbReference type="ARBA" id="ARBA00023163"/>
    </source>
</evidence>
<dbReference type="PANTHER" id="PTHR48019">
    <property type="entry name" value="SERUM RESPONSE FACTOR HOMOLOG"/>
    <property type="match status" value="1"/>
</dbReference>
<evidence type="ECO:0000313" key="9">
    <source>
        <dbReference type="Proteomes" id="UP000436088"/>
    </source>
</evidence>
<accession>A0A6A2XTI9</accession>
<dbReference type="PRINTS" id="PR00404">
    <property type="entry name" value="MADSDOMAIN"/>
</dbReference>
<dbReference type="InterPro" id="IPR002100">
    <property type="entry name" value="TF_MADSbox"/>
</dbReference>
<keyword evidence="2" id="KW-0805">Transcription regulation</keyword>
<sequence>MGRGRVQLRGIENIISRQVTFSKRRAGLLKKAREICVLCDAEVALIVFFNKGKLFEFSSYSRLNFTLHLLVSLIVYCMFSYISIFSFLIVFKFRFLLFSFPSFITALFMALH</sequence>
<reference evidence="8" key="1">
    <citation type="submission" date="2019-09" db="EMBL/GenBank/DDBJ databases">
        <title>Draft genome information of white flower Hibiscus syriacus.</title>
        <authorList>
            <person name="Kim Y.-M."/>
        </authorList>
    </citation>
    <scope>NUCLEOTIDE SEQUENCE [LARGE SCALE GENOMIC DNA]</scope>
    <source>
        <strain evidence="8">YM2019G1</strain>
    </source>
</reference>
<evidence type="ECO:0000256" key="6">
    <source>
        <dbReference type="SAM" id="Phobius"/>
    </source>
</evidence>
<evidence type="ECO:0000256" key="3">
    <source>
        <dbReference type="ARBA" id="ARBA00023125"/>
    </source>
</evidence>
<comment type="caution">
    <text evidence="8">The sequence shown here is derived from an EMBL/GenBank/DDBJ whole genome shotgun (WGS) entry which is preliminary data.</text>
</comment>
<dbReference type="GO" id="GO:0046983">
    <property type="term" value="F:protein dimerization activity"/>
    <property type="evidence" value="ECO:0007669"/>
    <property type="project" value="InterPro"/>
</dbReference>
<keyword evidence="3" id="KW-0238">DNA-binding</keyword>
<protein>
    <submittedName>
        <fullName evidence="8">Transcription factor CAULIFLOWER A</fullName>
    </submittedName>
</protein>
<feature type="transmembrane region" description="Helical" evidence="6">
    <location>
        <begin position="69"/>
        <end position="90"/>
    </location>
</feature>
<dbReference type="GO" id="GO:0003677">
    <property type="term" value="F:DNA binding"/>
    <property type="evidence" value="ECO:0007669"/>
    <property type="project" value="UniProtKB-KW"/>
</dbReference>
<keyword evidence="5" id="KW-0539">Nucleus</keyword>
<feature type="domain" description="MADS-box" evidence="7">
    <location>
        <begin position="1"/>
        <end position="61"/>
    </location>
</feature>
<dbReference type="AlphaFoldDB" id="A0A6A2XTI9"/>
<keyword evidence="9" id="KW-1185">Reference proteome</keyword>
<evidence type="ECO:0000259" key="7">
    <source>
        <dbReference type="PROSITE" id="PS50066"/>
    </source>
</evidence>
<evidence type="ECO:0000256" key="5">
    <source>
        <dbReference type="ARBA" id="ARBA00023242"/>
    </source>
</evidence>
<dbReference type="GO" id="GO:0005634">
    <property type="term" value="C:nucleus"/>
    <property type="evidence" value="ECO:0007669"/>
    <property type="project" value="UniProtKB-SubCell"/>
</dbReference>
<keyword evidence="6" id="KW-0812">Transmembrane</keyword>
<name>A0A6A2XTI9_HIBSY</name>
<dbReference type="SUPFAM" id="SSF55455">
    <property type="entry name" value="SRF-like"/>
    <property type="match status" value="1"/>
</dbReference>
<dbReference type="PROSITE" id="PS50066">
    <property type="entry name" value="MADS_BOX_2"/>
    <property type="match status" value="1"/>
</dbReference>
<dbReference type="EMBL" id="VEPZ02001435">
    <property type="protein sequence ID" value="KAE8673180.1"/>
    <property type="molecule type" value="Genomic_DNA"/>
</dbReference>
<organism evidence="8 9">
    <name type="scientific">Hibiscus syriacus</name>
    <name type="common">Rose of Sharon</name>
    <dbReference type="NCBI Taxonomy" id="106335"/>
    <lineage>
        <taxon>Eukaryota</taxon>
        <taxon>Viridiplantae</taxon>
        <taxon>Streptophyta</taxon>
        <taxon>Embryophyta</taxon>
        <taxon>Tracheophyta</taxon>
        <taxon>Spermatophyta</taxon>
        <taxon>Magnoliopsida</taxon>
        <taxon>eudicotyledons</taxon>
        <taxon>Gunneridae</taxon>
        <taxon>Pentapetalae</taxon>
        <taxon>rosids</taxon>
        <taxon>malvids</taxon>
        <taxon>Malvales</taxon>
        <taxon>Malvaceae</taxon>
        <taxon>Malvoideae</taxon>
        <taxon>Hibiscus</taxon>
    </lineage>
</organism>
<dbReference type="Pfam" id="PF00319">
    <property type="entry name" value="SRF-TF"/>
    <property type="match status" value="1"/>
</dbReference>
<keyword evidence="6" id="KW-0472">Membrane</keyword>
<evidence type="ECO:0000256" key="1">
    <source>
        <dbReference type="ARBA" id="ARBA00004123"/>
    </source>
</evidence>
<comment type="subcellular location">
    <subcellularLocation>
        <location evidence="1">Nucleus</location>
    </subcellularLocation>
</comment>
<dbReference type="Gene3D" id="3.40.1810.10">
    <property type="entry name" value="Transcription factor, MADS-box"/>
    <property type="match status" value="1"/>
</dbReference>